<dbReference type="GO" id="GO:0071555">
    <property type="term" value="P:cell wall organization"/>
    <property type="evidence" value="ECO:0007669"/>
    <property type="project" value="UniProtKB-KW"/>
</dbReference>
<dbReference type="NCBIfam" id="TIGR00753">
    <property type="entry name" value="undec_PP_bacA"/>
    <property type="match status" value="1"/>
</dbReference>
<dbReference type="AlphaFoldDB" id="A0A2T5GAH9"/>
<comment type="function">
    <text evidence="17">Catalyzes the dephosphorylation of undecaprenyl diphosphate (UPP). Confers resistance to bacitracin.</text>
</comment>
<dbReference type="Pfam" id="PF02673">
    <property type="entry name" value="BacA"/>
    <property type="match status" value="1"/>
</dbReference>
<name>A0A2T5GAH9_9BACL</name>
<feature type="transmembrane region" description="Helical" evidence="17">
    <location>
        <begin position="189"/>
        <end position="210"/>
    </location>
</feature>
<evidence type="ECO:0000256" key="9">
    <source>
        <dbReference type="ARBA" id="ARBA00022984"/>
    </source>
</evidence>
<comment type="catalytic activity">
    <reaction evidence="16 17">
        <text>di-trans,octa-cis-undecaprenyl diphosphate + H2O = di-trans,octa-cis-undecaprenyl phosphate + phosphate + H(+)</text>
        <dbReference type="Rhea" id="RHEA:28094"/>
        <dbReference type="ChEBI" id="CHEBI:15377"/>
        <dbReference type="ChEBI" id="CHEBI:15378"/>
        <dbReference type="ChEBI" id="CHEBI:43474"/>
        <dbReference type="ChEBI" id="CHEBI:58405"/>
        <dbReference type="ChEBI" id="CHEBI:60392"/>
        <dbReference type="EC" id="3.6.1.27"/>
    </reaction>
</comment>
<keyword evidence="12 17" id="KW-0046">Antibiotic resistance</keyword>
<dbReference type="InterPro" id="IPR003824">
    <property type="entry name" value="UppP"/>
</dbReference>
<gene>
    <name evidence="17" type="primary">uppP</name>
    <name evidence="18" type="ORF">BLITH_0271</name>
</gene>
<evidence type="ECO:0000256" key="2">
    <source>
        <dbReference type="ARBA" id="ARBA00010621"/>
    </source>
</evidence>
<keyword evidence="9 17" id="KW-0573">Peptidoglycan synthesis</keyword>
<evidence type="ECO:0000256" key="11">
    <source>
        <dbReference type="ARBA" id="ARBA00023136"/>
    </source>
</evidence>
<evidence type="ECO:0000256" key="3">
    <source>
        <dbReference type="ARBA" id="ARBA00012374"/>
    </source>
</evidence>
<evidence type="ECO:0000313" key="19">
    <source>
        <dbReference type="Proteomes" id="UP000244016"/>
    </source>
</evidence>
<dbReference type="NCBIfam" id="NF001390">
    <property type="entry name" value="PRK00281.1-4"/>
    <property type="match status" value="1"/>
</dbReference>
<keyword evidence="6 17" id="KW-0812">Transmembrane</keyword>
<keyword evidence="8 17" id="KW-0133">Cell shape</keyword>
<comment type="miscellaneous">
    <text evidence="17">Bacitracin is thought to be involved in the inhibition of peptidoglycan synthesis by sequestering undecaprenyl diphosphate, thereby reducing the pool of lipid carrier available.</text>
</comment>
<keyword evidence="10 17" id="KW-1133">Transmembrane helix</keyword>
<feature type="transmembrane region" description="Helical" evidence="17">
    <location>
        <begin position="41"/>
        <end position="61"/>
    </location>
</feature>
<dbReference type="EC" id="3.6.1.27" evidence="3 17"/>
<comment type="similarity">
    <text evidence="2 17">Belongs to the UppP family.</text>
</comment>
<organism evidence="18 19">
    <name type="scientific">Brockia lithotrophica</name>
    <dbReference type="NCBI Taxonomy" id="933949"/>
    <lineage>
        <taxon>Bacteria</taxon>
        <taxon>Bacillati</taxon>
        <taxon>Bacillota</taxon>
        <taxon>Bacilli</taxon>
        <taxon>Bacillales</taxon>
        <taxon>Bacillales Family X. Incertae Sedis</taxon>
        <taxon>Brockia</taxon>
    </lineage>
</organism>
<proteinExistence type="inferred from homology"/>
<evidence type="ECO:0000256" key="5">
    <source>
        <dbReference type="ARBA" id="ARBA00022475"/>
    </source>
</evidence>
<evidence type="ECO:0000256" key="1">
    <source>
        <dbReference type="ARBA" id="ARBA00004651"/>
    </source>
</evidence>
<evidence type="ECO:0000256" key="15">
    <source>
        <dbReference type="ARBA" id="ARBA00032932"/>
    </source>
</evidence>
<dbReference type="GO" id="GO:0046677">
    <property type="term" value="P:response to antibiotic"/>
    <property type="evidence" value="ECO:0007669"/>
    <property type="project" value="UniProtKB-UniRule"/>
</dbReference>
<feature type="transmembrane region" description="Helical" evidence="17">
    <location>
        <begin position="81"/>
        <end position="99"/>
    </location>
</feature>
<feature type="transmembrane region" description="Helical" evidence="17">
    <location>
        <begin position="222"/>
        <end position="243"/>
    </location>
</feature>
<evidence type="ECO:0000256" key="14">
    <source>
        <dbReference type="ARBA" id="ARBA00032707"/>
    </source>
</evidence>
<evidence type="ECO:0000256" key="7">
    <source>
        <dbReference type="ARBA" id="ARBA00022801"/>
    </source>
</evidence>
<dbReference type="GO" id="GO:0050380">
    <property type="term" value="F:undecaprenyl-diphosphatase activity"/>
    <property type="evidence" value="ECO:0007669"/>
    <property type="project" value="UniProtKB-UniRule"/>
</dbReference>
<dbReference type="PANTHER" id="PTHR30622:SF3">
    <property type="entry name" value="UNDECAPRENYL-DIPHOSPHATASE"/>
    <property type="match status" value="1"/>
</dbReference>
<evidence type="ECO:0000256" key="13">
    <source>
        <dbReference type="ARBA" id="ARBA00023316"/>
    </source>
</evidence>
<comment type="subcellular location">
    <subcellularLocation>
        <location evidence="1 17">Cell membrane</location>
        <topology evidence="1 17">Multi-pass membrane protein</topology>
    </subcellularLocation>
</comment>
<sequence>MNIWLTSVLLGLLEGLTEFLPVSSTAHLILAGHALGFVGPLADTFTIAIQLGAVLAVVKLYARRLGSLLAPPYVGSGRLDLGHLFLGVLPAFVLGAVFHDAIKSRLFSPRSVVVGLVLGSIFMLVAEGYGRRREGRDARGAEGKALDALTYREALWIGVFQSFALFPGFSRAGATIGGGVLVGLSRTAAAEFSFLLAVPVMLGATAFDLAKSFSVLADGGALVLALGFGTAFASAYAAVRLFVRFVERIGLLPFVVYRFLLAVILLPVVW</sequence>
<dbReference type="Proteomes" id="UP000244016">
    <property type="component" value="Unassembled WGS sequence"/>
</dbReference>
<protein>
    <recommendedName>
        <fullName evidence="4 17">Undecaprenyl-diphosphatase</fullName>
        <ecNumber evidence="3 17">3.6.1.27</ecNumber>
    </recommendedName>
    <alternativeName>
        <fullName evidence="15 17">Bacitracin resistance protein</fullName>
    </alternativeName>
    <alternativeName>
        <fullName evidence="14 17">Undecaprenyl pyrophosphate phosphatase</fullName>
    </alternativeName>
</protein>
<keyword evidence="7 17" id="KW-0378">Hydrolase</keyword>
<dbReference type="GO" id="GO:0009252">
    <property type="term" value="P:peptidoglycan biosynthetic process"/>
    <property type="evidence" value="ECO:0007669"/>
    <property type="project" value="UniProtKB-KW"/>
</dbReference>
<feature type="transmembrane region" description="Helical" evidence="17">
    <location>
        <begin position="111"/>
        <end position="130"/>
    </location>
</feature>
<dbReference type="GO" id="GO:0008360">
    <property type="term" value="P:regulation of cell shape"/>
    <property type="evidence" value="ECO:0007669"/>
    <property type="project" value="UniProtKB-KW"/>
</dbReference>
<accession>A0A2T5GAH9</accession>
<evidence type="ECO:0000256" key="17">
    <source>
        <dbReference type="HAMAP-Rule" id="MF_01006"/>
    </source>
</evidence>
<dbReference type="PANTHER" id="PTHR30622">
    <property type="entry name" value="UNDECAPRENYL-DIPHOSPHATASE"/>
    <property type="match status" value="1"/>
</dbReference>
<evidence type="ECO:0000256" key="12">
    <source>
        <dbReference type="ARBA" id="ARBA00023251"/>
    </source>
</evidence>
<evidence type="ECO:0000256" key="10">
    <source>
        <dbReference type="ARBA" id="ARBA00022989"/>
    </source>
</evidence>
<feature type="transmembrane region" description="Helical" evidence="17">
    <location>
        <begin position="249"/>
        <end position="269"/>
    </location>
</feature>
<keyword evidence="5 17" id="KW-1003">Cell membrane</keyword>
<evidence type="ECO:0000256" key="4">
    <source>
        <dbReference type="ARBA" id="ARBA00021581"/>
    </source>
</evidence>
<reference evidence="18 19" key="1">
    <citation type="submission" date="2017-08" db="EMBL/GenBank/DDBJ databases">
        <title>Burning lignite coal seam in the remote Altai Mountains harbors a hydrogen-driven thermophilic microbial community.</title>
        <authorList>
            <person name="Kadnikov V.V."/>
            <person name="Mardanov A.V."/>
            <person name="Ivasenko D."/>
            <person name="Beletsky A.V."/>
            <person name="Karnachuk O.V."/>
            <person name="Ravin N.V."/>
        </authorList>
    </citation>
    <scope>NUCLEOTIDE SEQUENCE [LARGE SCALE GENOMIC DNA]</scope>
    <source>
        <strain evidence="18">AL31</strain>
    </source>
</reference>
<dbReference type="GO" id="GO:0005886">
    <property type="term" value="C:plasma membrane"/>
    <property type="evidence" value="ECO:0007669"/>
    <property type="project" value="UniProtKB-SubCell"/>
</dbReference>
<dbReference type="EMBL" id="PEBW01000001">
    <property type="protein sequence ID" value="PTQ53191.1"/>
    <property type="molecule type" value="Genomic_DNA"/>
</dbReference>
<evidence type="ECO:0000256" key="8">
    <source>
        <dbReference type="ARBA" id="ARBA00022960"/>
    </source>
</evidence>
<dbReference type="HAMAP" id="MF_01006">
    <property type="entry name" value="Undec_diphosphatase"/>
    <property type="match status" value="1"/>
</dbReference>
<keyword evidence="11 17" id="KW-0472">Membrane</keyword>
<keyword evidence="13 17" id="KW-0961">Cell wall biogenesis/degradation</keyword>
<evidence type="ECO:0000256" key="6">
    <source>
        <dbReference type="ARBA" id="ARBA00022692"/>
    </source>
</evidence>
<evidence type="ECO:0000313" key="18">
    <source>
        <dbReference type="EMBL" id="PTQ53191.1"/>
    </source>
</evidence>
<comment type="caution">
    <text evidence="18">The sequence shown here is derived from an EMBL/GenBank/DDBJ whole genome shotgun (WGS) entry which is preliminary data.</text>
</comment>
<evidence type="ECO:0000256" key="16">
    <source>
        <dbReference type="ARBA" id="ARBA00047594"/>
    </source>
</evidence>